<dbReference type="STRING" id="1107311.Q767_03860"/>
<dbReference type="PATRIC" id="fig|1107311.3.peg.240"/>
<evidence type="ECO:0000256" key="1">
    <source>
        <dbReference type="SAM" id="SignalP"/>
    </source>
</evidence>
<proteinExistence type="predicted"/>
<feature type="chain" id="PRO_5004750987" evidence="1">
    <location>
        <begin position="25"/>
        <end position="170"/>
    </location>
</feature>
<feature type="signal peptide" evidence="1">
    <location>
        <begin position="1"/>
        <end position="24"/>
    </location>
</feature>
<dbReference type="RefSeq" id="WP_023572299.1">
    <property type="nucleotide sequence ID" value="NZ_AVCS01000003.1"/>
</dbReference>
<evidence type="ECO:0000313" key="3">
    <source>
        <dbReference type="Proteomes" id="UP000030149"/>
    </source>
</evidence>
<protein>
    <submittedName>
        <fullName evidence="2">Uncharacterized protein</fullName>
    </submittedName>
</protein>
<accession>V6SKX6</accession>
<organism evidence="2 3">
    <name type="scientific">Flavobacterium enshiense DK69</name>
    <dbReference type="NCBI Taxonomy" id="1107311"/>
    <lineage>
        <taxon>Bacteria</taxon>
        <taxon>Pseudomonadati</taxon>
        <taxon>Bacteroidota</taxon>
        <taxon>Flavobacteriia</taxon>
        <taxon>Flavobacteriales</taxon>
        <taxon>Flavobacteriaceae</taxon>
        <taxon>Flavobacterium</taxon>
    </lineage>
</organism>
<sequence length="170" mass="19776">MKYLKLTSFLTLLVLLIATQKSHGQDRDKTIRLLEKMLKNRMHIFPDTKSELNQDYWARNTVSLVKITEKELIFQRRFCKGIDIDDAFEYSIPVKYAKINAAGIFYTGEPVIKCELLESNGFVRRSSFGSVRNISSTEDIFYVDLSKGYKFQLELQRLMEHLAAFSSNED</sequence>
<reference evidence="3" key="1">
    <citation type="submission" date="2013-09" db="EMBL/GenBank/DDBJ databases">
        <authorList>
            <person name="Zeng Z."/>
            <person name="Chen C."/>
        </authorList>
    </citation>
    <scope>NUCLEOTIDE SEQUENCE [LARGE SCALE GENOMIC DNA]</scope>
    <source>
        <strain evidence="3">DK69</strain>
    </source>
</reference>
<comment type="caution">
    <text evidence="2">The sequence shown here is derived from an EMBL/GenBank/DDBJ whole genome shotgun (WGS) entry which is preliminary data.</text>
</comment>
<dbReference type="Proteomes" id="UP000030149">
    <property type="component" value="Unassembled WGS sequence"/>
</dbReference>
<keyword evidence="1" id="KW-0732">Signal</keyword>
<dbReference type="AlphaFoldDB" id="V6SKX6"/>
<gene>
    <name evidence="2" type="ORF">Q767_03860</name>
</gene>
<name>V6SKX6_9FLAO</name>
<keyword evidence="3" id="KW-1185">Reference proteome</keyword>
<reference evidence="2 3" key="2">
    <citation type="journal article" date="2015" name="Stand. Genomic Sci.">
        <title>High quality draft genomic sequence of Flavobacterium enshiense DK69(T) and comparison among Flavobacterium genomes.</title>
        <authorList>
            <person name="Zeng Z."/>
            <person name="Chen C."/>
            <person name="Du H."/>
            <person name="Wang G."/>
            <person name="Li M."/>
        </authorList>
    </citation>
    <scope>NUCLEOTIDE SEQUENCE [LARGE SCALE GENOMIC DNA]</scope>
    <source>
        <strain evidence="2 3">DK69</strain>
    </source>
</reference>
<dbReference type="EMBL" id="JRLZ01000003">
    <property type="protein sequence ID" value="KGO96845.1"/>
    <property type="molecule type" value="Genomic_DNA"/>
</dbReference>
<evidence type="ECO:0000313" key="2">
    <source>
        <dbReference type="EMBL" id="KGO96845.1"/>
    </source>
</evidence>